<dbReference type="Proteomes" id="UP000834106">
    <property type="component" value="Chromosome 21"/>
</dbReference>
<dbReference type="Pfam" id="PF03140">
    <property type="entry name" value="DUF247"/>
    <property type="match status" value="1"/>
</dbReference>
<dbReference type="InterPro" id="IPR004158">
    <property type="entry name" value="DUF247_pln"/>
</dbReference>
<gene>
    <name evidence="1" type="ORF">FPE_LOCUS32952</name>
</gene>
<reference evidence="1" key="1">
    <citation type="submission" date="2023-05" db="EMBL/GenBank/DDBJ databases">
        <authorList>
            <person name="Huff M."/>
        </authorList>
    </citation>
    <scope>NUCLEOTIDE SEQUENCE</scope>
</reference>
<keyword evidence="2" id="KW-1185">Reference proteome</keyword>
<sequence>MQLHLSNFNNPINAPSAHADAKYLLTTQPLRSPLSKRLRTTLKPFFASIELSPGSTALSTTSSFLIGLYHHKEHNLQALEVHKLWYLHYFLDQRKDSIERGHSESGHEDNDDGPIFTVYWMKVQVFRDLMLLENLLPHFVLSELFEMRNCGSEVLDQMQGVKDLEEAGITLKKWEKFIQNLVLWMQKPERILNSFVRCESQILGRLYIVHGSTYITQKQMVIANLLGDNSRVADLFNELGDGVITSSNSYYWEVCKEWLLDDGVMLDEVLELSSTAAMKSNYALQQLWFPRLSNLHFH</sequence>
<dbReference type="AlphaFoldDB" id="A0AAD2ACA0"/>
<accession>A0AAD2ACA0</accession>
<dbReference type="PANTHER" id="PTHR31170:SF25">
    <property type="entry name" value="BNAA09G04570D PROTEIN"/>
    <property type="match status" value="1"/>
</dbReference>
<proteinExistence type="predicted"/>
<dbReference type="PANTHER" id="PTHR31170">
    <property type="entry name" value="BNAC04G53230D PROTEIN"/>
    <property type="match status" value="1"/>
</dbReference>
<protein>
    <submittedName>
        <fullName evidence="1">Uncharacterized protein</fullName>
    </submittedName>
</protein>
<evidence type="ECO:0000313" key="2">
    <source>
        <dbReference type="Proteomes" id="UP000834106"/>
    </source>
</evidence>
<name>A0AAD2ACA0_9LAMI</name>
<organism evidence="1 2">
    <name type="scientific">Fraxinus pennsylvanica</name>
    <dbReference type="NCBI Taxonomy" id="56036"/>
    <lineage>
        <taxon>Eukaryota</taxon>
        <taxon>Viridiplantae</taxon>
        <taxon>Streptophyta</taxon>
        <taxon>Embryophyta</taxon>
        <taxon>Tracheophyta</taxon>
        <taxon>Spermatophyta</taxon>
        <taxon>Magnoliopsida</taxon>
        <taxon>eudicotyledons</taxon>
        <taxon>Gunneridae</taxon>
        <taxon>Pentapetalae</taxon>
        <taxon>asterids</taxon>
        <taxon>lamiids</taxon>
        <taxon>Lamiales</taxon>
        <taxon>Oleaceae</taxon>
        <taxon>Oleeae</taxon>
        <taxon>Fraxinus</taxon>
    </lineage>
</organism>
<evidence type="ECO:0000313" key="1">
    <source>
        <dbReference type="EMBL" id="CAI9785522.1"/>
    </source>
</evidence>
<dbReference type="EMBL" id="OU503056">
    <property type="protein sequence ID" value="CAI9785522.1"/>
    <property type="molecule type" value="Genomic_DNA"/>
</dbReference>